<proteinExistence type="predicted"/>
<name>A0A1J1IUQ6_9DIPT</name>
<dbReference type="EMBL" id="CVRI01000060">
    <property type="protein sequence ID" value="CRL03919.1"/>
    <property type="molecule type" value="Genomic_DNA"/>
</dbReference>
<keyword evidence="2" id="KW-1185">Reference proteome</keyword>
<dbReference type="Proteomes" id="UP000183832">
    <property type="component" value="Unassembled WGS sequence"/>
</dbReference>
<organism evidence="1 2">
    <name type="scientific">Clunio marinus</name>
    <dbReference type="NCBI Taxonomy" id="568069"/>
    <lineage>
        <taxon>Eukaryota</taxon>
        <taxon>Metazoa</taxon>
        <taxon>Ecdysozoa</taxon>
        <taxon>Arthropoda</taxon>
        <taxon>Hexapoda</taxon>
        <taxon>Insecta</taxon>
        <taxon>Pterygota</taxon>
        <taxon>Neoptera</taxon>
        <taxon>Endopterygota</taxon>
        <taxon>Diptera</taxon>
        <taxon>Nematocera</taxon>
        <taxon>Chironomoidea</taxon>
        <taxon>Chironomidae</taxon>
        <taxon>Clunio</taxon>
    </lineage>
</organism>
<protein>
    <submittedName>
        <fullName evidence="1">CLUMA_CG017040, isoform A</fullName>
    </submittedName>
</protein>
<evidence type="ECO:0000313" key="1">
    <source>
        <dbReference type="EMBL" id="CRL03919.1"/>
    </source>
</evidence>
<sequence length="138" mass="15660">MRLMFTNHSLARSLKSFASGPFAKGFAQRRLSRGDFSNDGYADATVMNALRVMEMEIKRKYLKTGVKLNASCEDRFFCEVAVKGRKFNADVISRILYIIALLTPINQAEKNGLGTIFKSIRNLNCDAFKCDKLRNLYC</sequence>
<accession>A0A1J1IUQ6</accession>
<evidence type="ECO:0000313" key="2">
    <source>
        <dbReference type="Proteomes" id="UP000183832"/>
    </source>
</evidence>
<gene>
    <name evidence="1" type="ORF">CLUMA_CG017040</name>
</gene>
<dbReference type="OrthoDB" id="6372754at2759"/>
<dbReference type="AlphaFoldDB" id="A0A1J1IUQ6"/>
<reference evidence="1 2" key="1">
    <citation type="submission" date="2015-04" db="EMBL/GenBank/DDBJ databases">
        <authorList>
            <person name="Syromyatnikov M.Y."/>
            <person name="Popov V.N."/>
        </authorList>
    </citation>
    <scope>NUCLEOTIDE SEQUENCE [LARGE SCALE GENOMIC DNA]</scope>
</reference>